<protein>
    <submittedName>
        <fullName evidence="1">Uncharacterized protein</fullName>
    </submittedName>
</protein>
<keyword evidence="2" id="KW-1185">Reference proteome</keyword>
<evidence type="ECO:0000313" key="1">
    <source>
        <dbReference type="EMBL" id="BES81389.1"/>
    </source>
</evidence>
<proteinExistence type="predicted"/>
<reference evidence="1 2" key="1">
    <citation type="submission" date="2023-09" db="EMBL/GenBank/DDBJ databases">
        <title>Pyrofollis japonicus gen. nov. sp. nov., a novel member of the family Pyrodictiaceae isolated from the Iheya North hydrothermal field.</title>
        <authorList>
            <person name="Miyazaki U."/>
            <person name="Sanari M."/>
            <person name="Tame A."/>
            <person name="Kitajima M."/>
            <person name="Okamoto A."/>
            <person name="Sawayama S."/>
            <person name="Miyazaki J."/>
            <person name="Takai K."/>
            <person name="Nakagawa S."/>
        </authorList>
    </citation>
    <scope>NUCLEOTIDE SEQUENCE [LARGE SCALE GENOMIC DNA]</scope>
    <source>
        <strain evidence="1 2">AV2</strain>
    </source>
</reference>
<dbReference type="GeneID" id="89288975"/>
<dbReference type="RefSeq" id="WP_338252435.1">
    <property type="nucleotide sequence ID" value="NZ_AP028907.1"/>
</dbReference>
<dbReference type="EMBL" id="AP028907">
    <property type="protein sequence ID" value="BES81389.1"/>
    <property type="molecule type" value="Genomic_DNA"/>
</dbReference>
<dbReference type="Proteomes" id="UP001341135">
    <property type="component" value="Chromosome"/>
</dbReference>
<gene>
    <name evidence="1" type="ORF">PABY_09560</name>
</gene>
<organism evidence="1 2">
    <name type="scientific">Pyrodictium abyssi</name>
    <dbReference type="NCBI Taxonomy" id="54256"/>
    <lineage>
        <taxon>Archaea</taxon>
        <taxon>Thermoproteota</taxon>
        <taxon>Thermoprotei</taxon>
        <taxon>Desulfurococcales</taxon>
        <taxon>Pyrodictiaceae</taxon>
        <taxon>Pyrodictium</taxon>
    </lineage>
</organism>
<sequence>MTLRLRTNLLGLCGQLEALRVNLERYRDRYSAKLSSINPSEDPGAERLRTIISRILENIDGVTRAVDNISNLVCSGEPSIASIVKAYHIADRTYYRFIVGRDAPIPASIRSAFYEIYRTLKLMAI</sequence>
<name>A0ABM8IUZ8_9CREN</name>
<accession>A0ABM8IUZ8</accession>
<evidence type="ECO:0000313" key="2">
    <source>
        <dbReference type="Proteomes" id="UP001341135"/>
    </source>
</evidence>